<evidence type="ECO:0000256" key="1">
    <source>
        <dbReference type="ARBA" id="ARBA00004167"/>
    </source>
</evidence>
<accession>A0AAV0A8I2</accession>
<evidence type="ECO:0000313" key="9">
    <source>
        <dbReference type="EMBL" id="CAH7262798.1"/>
    </source>
</evidence>
<comment type="subcellular location">
    <subcellularLocation>
        <location evidence="1">Membrane</location>
        <topology evidence="1">Single-pass membrane protein</topology>
    </subcellularLocation>
</comment>
<evidence type="ECO:0000256" key="7">
    <source>
        <dbReference type="SAM" id="SignalP"/>
    </source>
</evidence>
<reference evidence="9" key="1">
    <citation type="submission" date="2022-06" db="EMBL/GenBank/DDBJ databases">
        <authorList>
            <person name="Andreotti S."/>
            <person name="Wyler E."/>
        </authorList>
    </citation>
    <scope>NUCLEOTIDE SEQUENCE</scope>
</reference>
<feature type="chain" id="PRO_5044021180" evidence="7">
    <location>
        <begin position="30"/>
        <end position="307"/>
    </location>
</feature>
<dbReference type="GO" id="GO:0071944">
    <property type="term" value="C:cell periphery"/>
    <property type="evidence" value="ECO:0007669"/>
    <property type="project" value="UniProtKB-ARBA"/>
</dbReference>
<dbReference type="EMBL" id="CALSGD010001583">
    <property type="protein sequence ID" value="CAH7262798.1"/>
    <property type="molecule type" value="Genomic_DNA"/>
</dbReference>
<dbReference type="PANTHER" id="PTHR15549">
    <property type="entry name" value="PAIRED IMMUNOGLOBULIN-LIKE TYPE 2 RECEPTOR"/>
    <property type="match status" value="1"/>
</dbReference>
<keyword evidence="4 6" id="KW-0472">Membrane</keyword>
<evidence type="ECO:0000256" key="2">
    <source>
        <dbReference type="ARBA" id="ARBA00022692"/>
    </source>
</evidence>
<dbReference type="SUPFAM" id="SSF48726">
    <property type="entry name" value="Immunoglobulin"/>
    <property type="match status" value="1"/>
</dbReference>
<dbReference type="Proteomes" id="UP001152836">
    <property type="component" value="Unassembled WGS sequence"/>
</dbReference>
<protein>
    <submittedName>
        <fullName evidence="9">Pilra protein</fullName>
    </submittedName>
</protein>
<keyword evidence="7" id="KW-0732">Signal</keyword>
<dbReference type="AlphaFoldDB" id="A0AAV0A8I2"/>
<evidence type="ECO:0000259" key="8">
    <source>
        <dbReference type="SMART" id="SM00409"/>
    </source>
</evidence>
<keyword evidence="3 6" id="KW-1133">Transmembrane helix</keyword>
<comment type="caution">
    <text evidence="9">The sequence shown here is derived from an EMBL/GenBank/DDBJ whole genome shotgun (WGS) entry which is preliminary data.</text>
</comment>
<feature type="compositionally biased region" description="Pro residues" evidence="5">
    <location>
        <begin position="283"/>
        <end position="293"/>
    </location>
</feature>
<dbReference type="GO" id="GO:0042288">
    <property type="term" value="F:MHC class I protein binding"/>
    <property type="evidence" value="ECO:0007669"/>
    <property type="project" value="TreeGrafter"/>
</dbReference>
<dbReference type="SMART" id="SM00409">
    <property type="entry name" value="IG"/>
    <property type="match status" value="1"/>
</dbReference>
<dbReference type="InterPro" id="IPR036179">
    <property type="entry name" value="Ig-like_dom_sf"/>
</dbReference>
<gene>
    <name evidence="9" type="primary">Pilra</name>
    <name evidence="9" type="ORF">PHOROB_LOCUS15517</name>
</gene>
<organism evidence="9 10">
    <name type="scientific">Phodopus roborovskii</name>
    <name type="common">Roborovski's desert hamster</name>
    <name type="synonym">Cricetulus roborovskii</name>
    <dbReference type="NCBI Taxonomy" id="109678"/>
    <lineage>
        <taxon>Eukaryota</taxon>
        <taxon>Metazoa</taxon>
        <taxon>Chordata</taxon>
        <taxon>Craniata</taxon>
        <taxon>Vertebrata</taxon>
        <taxon>Euteleostomi</taxon>
        <taxon>Mammalia</taxon>
        <taxon>Eutheria</taxon>
        <taxon>Euarchontoglires</taxon>
        <taxon>Glires</taxon>
        <taxon>Rodentia</taxon>
        <taxon>Myomorpha</taxon>
        <taxon>Muroidea</taxon>
        <taxon>Cricetidae</taxon>
        <taxon>Cricetinae</taxon>
        <taxon>Phodopus</taxon>
    </lineage>
</organism>
<dbReference type="Pfam" id="PF07686">
    <property type="entry name" value="V-set"/>
    <property type="match status" value="1"/>
</dbReference>
<feature type="domain" description="Immunoglobulin" evidence="8">
    <location>
        <begin position="46"/>
        <end position="157"/>
    </location>
</feature>
<evidence type="ECO:0000313" key="10">
    <source>
        <dbReference type="Proteomes" id="UP001152836"/>
    </source>
</evidence>
<sequence length="307" mass="33812">MALLLSIPGGHQVIAWTLFLLLPAPWLQAGISAASSREGPFGVTQPARLSGVQGGSIEIPFSFYFPWKLTTGPNMWILWRWKGFHGEFIYNSSSGFIHKHFKNRLILNWTQPQTSGLLRILDLKEEDKTFYFCRVCLNTTKGNEVFQSIPGTNLTITHDEHIPAPKTTSPNPTTATSALTTNALTTTEGNMNGTNQTMDLGATVGLAVATAVVLAGVLGWTVFIRWKRRKGQRTNAETPARELLENTEKHQNVEPEGQYKDPKENPKDNIVYASIALSSPASPETPPCPPVPGNPQEETVYSIVKTK</sequence>
<dbReference type="InterPro" id="IPR051694">
    <property type="entry name" value="Immunoregulatory_rcpt-like"/>
</dbReference>
<feature type="compositionally biased region" description="Basic and acidic residues" evidence="5">
    <location>
        <begin position="239"/>
        <end position="267"/>
    </location>
</feature>
<evidence type="ECO:0000256" key="3">
    <source>
        <dbReference type="ARBA" id="ARBA00022989"/>
    </source>
</evidence>
<dbReference type="InterPro" id="IPR003599">
    <property type="entry name" value="Ig_sub"/>
</dbReference>
<feature type="transmembrane region" description="Helical" evidence="6">
    <location>
        <begin position="200"/>
        <end position="223"/>
    </location>
</feature>
<evidence type="ECO:0000256" key="4">
    <source>
        <dbReference type="ARBA" id="ARBA00023136"/>
    </source>
</evidence>
<dbReference type="PANTHER" id="PTHR15549:SF26">
    <property type="entry name" value="AXIAL BUDDING PATTERN PROTEIN 2-RELATED"/>
    <property type="match status" value="1"/>
</dbReference>
<dbReference type="GO" id="GO:0016020">
    <property type="term" value="C:membrane"/>
    <property type="evidence" value="ECO:0007669"/>
    <property type="project" value="UniProtKB-SubCell"/>
</dbReference>
<name>A0AAV0A8I2_PHORO</name>
<keyword evidence="2 6" id="KW-0812">Transmembrane</keyword>
<feature type="signal peptide" evidence="7">
    <location>
        <begin position="1"/>
        <end position="29"/>
    </location>
</feature>
<dbReference type="InterPro" id="IPR013106">
    <property type="entry name" value="Ig_V-set"/>
</dbReference>
<dbReference type="Gene3D" id="2.60.40.10">
    <property type="entry name" value="Immunoglobulins"/>
    <property type="match status" value="1"/>
</dbReference>
<evidence type="ECO:0000256" key="5">
    <source>
        <dbReference type="SAM" id="MobiDB-lite"/>
    </source>
</evidence>
<feature type="region of interest" description="Disordered" evidence="5">
    <location>
        <begin position="230"/>
        <end position="307"/>
    </location>
</feature>
<keyword evidence="10" id="KW-1185">Reference proteome</keyword>
<proteinExistence type="predicted"/>
<evidence type="ECO:0000256" key="6">
    <source>
        <dbReference type="SAM" id="Phobius"/>
    </source>
</evidence>
<dbReference type="InterPro" id="IPR013783">
    <property type="entry name" value="Ig-like_fold"/>
</dbReference>